<dbReference type="PANTHER" id="PTHR35186:SF4">
    <property type="entry name" value="PRION-INHIBITION AND PROPAGATION HELO DOMAIN-CONTAINING PROTEIN"/>
    <property type="match status" value="1"/>
</dbReference>
<protein>
    <recommendedName>
        <fullName evidence="1">DUF7580 domain-containing protein</fullName>
    </recommendedName>
</protein>
<accession>A0AAN6XNI6</accession>
<dbReference type="PANTHER" id="PTHR35186">
    <property type="entry name" value="ANK_REP_REGION DOMAIN-CONTAINING PROTEIN"/>
    <property type="match status" value="1"/>
</dbReference>
<sequence>MSGFEIAGVVLGTLPVIIHILQSYASSISSLRRYHREVRSLIRRLETEHTTLEDILEKLLIGIAPEDQIEEMIREPFGPLWKDQEIHTRVRGRLWRSYGIFEQNIRDLRDSLKEIRQQLNTDSGGNLKAEWMGSTTMRRHFNRVVFVLRKATYQDLIGSIKDSVASLESLMSLNVELETERQQRSVQRVLKLVPGITTSLFEALRRAMACSCQTSHDVGLQLMSHDQVAIPEDDEEEILARLRFHVIVSYVETGWDQDQHSRPLLTGHVKKWREVLIRKTKIPISSCMETPAIELFPISPPKRVGFSSPAKGRSLPPAHNNVFDPHAVFGGANARSTIMNGITASSAMSDASLTSNRVRAISPIKDLCRMMQSLDKQRVGQPYGQIFDCLSTNGKIYSIHPHSSLGEAEEWSLVPLRFILDNSQQPSHTLSYQAKVKLAMVLASNILHLYGTPWLSQPPTHDGVFLAQHRGVYLSQHAFVMKQLPASESTPALHPNNPVPSSRNPILYALGVMLAELMLNETIDEIWAAQETMLLNRINTECGINYCAAIRLCLQHELDYDPIGGGDVTDHGAFQKKVSVVINRLERDIKAWGDF</sequence>
<reference evidence="2" key="2">
    <citation type="submission" date="2023-05" db="EMBL/GenBank/DDBJ databases">
        <authorList>
            <consortium name="Lawrence Berkeley National Laboratory"/>
            <person name="Steindorff A."/>
            <person name="Hensen N."/>
            <person name="Bonometti L."/>
            <person name="Westerberg I."/>
            <person name="Brannstrom I.O."/>
            <person name="Guillou S."/>
            <person name="Cros-Aarteil S."/>
            <person name="Calhoun S."/>
            <person name="Haridas S."/>
            <person name="Kuo A."/>
            <person name="Mondo S."/>
            <person name="Pangilinan J."/>
            <person name="Riley R."/>
            <person name="Labutti K."/>
            <person name="Andreopoulos B."/>
            <person name="Lipzen A."/>
            <person name="Chen C."/>
            <person name="Yanf M."/>
            <person name="Daum C."/>
            <person name="Ng V."/>
            <person name="Clum A."/>
            <person name="Ohm R."/>
            <person name="Martin F."/>
            <person name="Silar P."/>
            <person name="Natvig D."/>
            <person name="Lalanne C."/>
            <person name="Gautier V."/>
            <person name="Ament-Velasquez S.L."/>
            <person name="Kruys A."/>
            <person name="Hutchinson M.I."/>
            <person name="Powell A.J."/>
            <person name="Barry K."/>
            <person name="Miller A.N."/>
            <person name="Grigoriev I.V."/>
            <person name="Debuchy R."/>
            <person name="Gladieux P."/>
            <person name="Thoren M.H."/>
            <person name="Johannesson H."/>
        </authorList>
    </citation>
    <scope>NUCLEOTIDE SEQUENCE</scope>
    <source>
        <strain evidence="2">CBS 315.58</strain>
    </source>
</reference>
<dbReference type="AlphaFoldDB" id="A0AAN6XNI6"/>
<dbReference type="Proteomes" id="UP001303160">
    <property type="component" value="Unassembled WGS sequence"/>
</dbReference>
<feature type="domain" description="DUF7580" evidence="1">
    <location>
        <begin position="361"/>
        <end position="577"/>
    </location>
</feature>
<gene>
    <name evidence="2" type="ORF">QBC40DRAFT_316431</name>
</gene>
<evidence type="ECO:0000259" key="1">
    <source>
        <dbReference type="Pfam" id="PF24476"/>
    </source>
</evidence>
<organism evidence="2 3">
    <name type="scientific">Triangularia verruculosa</name>
    <dbReference type="NCBI Taxonomy" id="2587418"/>
    <lineage>
        <taxon>Eukaryota</taxon>
        <taxon>Fungi</taxon>
        <taxon>Dikarya</taxon>
        <taxon>Ascomycota</taxon>
        <taxon>Pezizomycotina</taxon>
        <taxon>Sordariomycetes</taxon>
        <taxon>Sordariomycetidae</taxon>
        <taxon>Sordariales</taxon>
        <taxon>Podosporaceae</taxon>
        <taxon>Triangularia</taxon>
    </lineage>
</organism>
<name>A0AAN6XNI6_9PEZI</name>
<comment type="caution">
    <text evidence="2">The sequence shown here is derived from an EMBL/GenBank/DDBJ whole genome shotgun (WGS) entry which is preliminary data.</text>
</comment>
<evidence type="ECO:0000313" key="2">
    <source>
        <dbReference type="EMBL" id="KAK4203638.1"/>
    </source>
</evidence>
<proteinExistence type="predicted"/>
<evidence type="ECO:0000313" key="3">
    <source>
        <dbReference type="Proteomes" id="UP001303160"/>
    </source>
</evidence>
<dbReference type="Pfam" id="PF24476">
    <property type="entry name" value="DUF7580"/>
    <property type="match status" value="1"/>
</dbReference>
<dbReference type="EMBL" id="MU863888">
    <property type="protein sequence ID" value="KAK4203638.1"/>
    <property type="molecule type" value="Genomic_DNA"/>
</dbReference>
<dbReference type="InterPro" id="IPR056002">
    <property type="entry name" value="DUF7580"/>
</dbReference>
<keyword evidence="3" id="KW-1185">Reference proteome</keyword>
<reference evidence="2" key="1">
    <citation type="journal article" date="2023" name="Mol. Phylogenet. Evol.">
        <title>Genome-scale phylogeny and comparative genomics of the fungal order Sordariales.</title>
        <authorList>
            <person name="Hensen N."/>
            <person name="Bonometti L."/>
            <person name="Westerberg I."/>
            <person name="Brannstrom I.O."/>
            <person name="Guillou S."/>
            <person name="Cros-Aarteil S."/>
            <person name="Calhoun S."/>
            <person name="Haridas S."/>
            <person name="Kuo A."/>
            <person name="Mondo S."/>
            <person name="Pangilinan J."/>
            <person name="Riley R."/>
            <person name="LaButti K."/>
            <person name="Andreopoulos B."/>
            <person name="Lipzen A."/>
            <person name="Chen C."/>
            <person name="Yan M."/>
            <person name="Daum C."/>
            <person name="Ng V."/>
            <person name="Clum A."/>
            <person name="Steindorff A."/>
            <person name="Ohm R.A."/>
            <person name="Martin F."/>
            <person name="Silar P."/>
            <person name="Natvig D.O."/>
            <person name="Lalanne C."/>
            <person name="Gautier V."/>
            <person name="Ament-Velasquez S.L."/>
            <person name="Kruys A."/>
            <person name="Hutchinson M.I."/>
            <person name="Powell A.J."/>
            <person name="Barry K."/>
            <person name="Miller A.N."/>
            <person name="Grigoriev I.V."/>
            <person name="Debuchy R."/>
            <person name="Gladieux P."/>
            <person name="Hiltunen Thoren M."/>
            <person name="Johannesson H."/>
        </authorList>
    </citation>
    <scope>NUCLEOTIDE SEQUENCE</scope>
    <source>
        <strain evidence="2">CBS 315.58</strain>
    </source>
</reference>